<feature type="region of interest" description="Disordered" evidence="1">
    <location>
        <begin position="290"/>
        <end position="317"/>
    </location>
</feature>
<evidence type="ECO:0000313" key="2">
    <source>
        <dbReference type="EMBL" id="KAK6335577.1"/>
    </source>
</evidence>
<dbReference type="Proteomes" id="UP001375240">
    <property type="component" value="Unassembled WGS sequence"/>
</dbReference>
<evidence type="ECO:0000256" key="1">
    <source>
        <dbReference type="SAM" id="MobiDB-lite"/>
    </source>
</evidence>
<organism evidence="2 3">
    <name type="scientific">Orbilia brochopaga</name>
    <dbReference type="NCBI Taxonomy" id="3140254"/>
    <lineage>
        <taxon>Eukaryota</taxon>
        <taxon>Fungi</taxon>
        <taxon>Dikarya</taxon>
        <taxon>Ascomycota</taxon>
        <taxon>Pezizomycotina</taxon>
        <taxon>Orbiliomycetes</taxon>
        <taxon>Orbiliales</taxon>
        <taxon>Orbiliaceae</taxon>
        <taxon>Orbilia</taxon>
    </lineage>
</organism>
<feature type="region of interest" description="Disordered" evidence="1">
    <location>
        <begin position="37"/>
        <end position="56"/>
    </location>
</feature>
<accession>A0AAV9U442</accession>
<sequence length="399" mass="45055">MGCSKLKTAVLSQNVAHRTACLALYRRLLKHSQNVTFAASESPAPAEDSSADKTTTSLRRKLKTIITKEFRKFTGRDFKVSQVREVLLVGYVAEGTLRKATQQLPDPDAVARITTFLDRYQQERPVPLRRMQATRITVQPTPKPKPAKPISPYLQDLPPKYRHKATLVAGNVMPFVRYTGTKQKISLTGLLHNRMLQRGKREERLEDLHLHLDYAIWEDEFDAQIRANATNAWRRRNPDDGMRWATVPKEAKATLQGQIFEQAVAAYNRAGKCLEHIKEHEKERKRLLNEARQKKKTSKPSQTPPKSGESGGPGMIQIPEDIVAAGQEVPEAPKRTPPLIGRKGKVTVRTKETKRTNTKRKLGSGSREDMNNLRSISQAYGGADMDVKQFLTEFLTSSK</sequence>
<gene>
    <name evidence="2" type="ORF">TWF696_002346</name>
</gene>
<feature type="compositionally biased region" description="Low complexity" evidence="1">
    <location>
        <begin position="38"/>
        <end position="56"/>
    </location>
</feature>
<feature type="region of interest" description="Disordered" evidence="1">
    <location>
        <begin position="332"/>
        <end position="372"/>
    </location>
</feature>
<keyword evidence="3" id="KW-1185">Reference proteome</keyword>
<dbReference type="AlphaFoldDB" id="A0AAV9U442"/>
<reference evidence="2 3" key="1">
    <citation type="submission" date="2019-10" db="EMBL/GenBank/DDBJ databases">
        <authorList>
            <person name="Palmer J.M."/>
        </authorList>
    </citation>
    <scope>NUCLEOTIDE SEQUENCE [LARGE SCALE GENOMIC DNA]</scope>
    <source>
        <strain evidence="2 3">TWF696</strain>
    </source>
</reference>
<dbReference type="EMBL" id="JAVHNQ010000012">
    <property type="protein sequence ID" value="KAK6335577.1"/>
    <property type="molecule type" value="Genomic_DNA"/>
</dbReference>
<evidence type="ECO:0000313" key="3">
    <source>
        <dbReference type="Proteomes" id="UP001375240"/>
    </source>
</evidence>
<proteinExistence type="predicted"/>
<protein>
    <recommendedName>
        <fullName evidence="4">Mitochondrial zinc maintenance protein 1, mitochondrial</fullName>
    </recommendedName>
</protein>
<evidence type="ECO:0008006" key="4">
    <source>
        <dbReference type="Google" id="ProtNLM"/>
    </source>
</evidence>
<name>A0AAV9U442_9PEZI</name>
<comment type="caution">
    <text evidence="2">The sequence shown here is derived from an EMBL/GenBank/DDBJ whole genome shotgun (WGS) entry which is preliminary data.</text>
</comment>